<gene>
    <name evidence="2" type="ORF">IQ217_05355</name>
</gene>
<reference evidence="2 3" key="1">
    <citation type="submission" date="2020-10" db="EMBL/GenBank/DDBJ databases">
        <authorList>
            <person name="Castelo-Branco R."/>
            <person name="Eusebio N."/>
            <person name="Adriana R."/>
            <person name="Vieira A."/>
            <person name="Brugerolle De Fraissinette N."/>
            <person name="Rezende De Castro R."/>
            <person name="Schneider M.P."/>
            <person name="Vasconcelos V."/>
            <person name="Leao P.N."/>
        </authorList>
    </citation>
    <scope>NUCLEOTIDE SEQUENCE [LARGE SCALE GENOMIC DNA]</scope>
    <source>
        <strain evidence="2 3">LEGE 00031</strain>
    </source>
</reference>
<name>A0ABR9VPN5_9SYNC</name>
<dbReference type="InterPro" id="IPR049250">
    <property type="entry name" value="DUF6883"/>
</dbReference>
<dbReference type="EMBL" id="JADEVV010000011">
    <property type="protein sequence ID" value="MBE9253299.1"/>
    <property type="molecule type" value="Genomic_DNA"/>
</dbReference>
<evidence type="ECO:0000313" key="3">
    <source>
        <dbReference type="Proteomes" id="UP000658720"/>
    </source>
</evidence>
<comment type="caution">
    <text evidence="2">The sequence shown here is derived from an EMBL/GenBank/DDBJ whole genome shotgun (WGS) entry which is preliminary data.</text>
</comment>
<accession>A0ABR9VPN5</accession>
<proteinExistence type="predicted"/>
<protein>
    <recommendedName>
        <fullName evidence="1">DUF6883 domain-containing protein</fullName>
    </recommendedName>
</protein>
<dbReference type="RefSeq" id="WP_194019184.1">
    <property type="nucleotide sequence ID" value="NZ_JADEVV010000011.1"/>
</dbReference>
<keyword evidence="3" id="KW-1185">Reference proteome</keyword>
<dbReference type="Pfam" id="PF21814">
    <property type="entry name" value="DUF6883"/>
    <property type="match status" value="1"/>
</dbReference>
<sequence length="111" mass="12830">MKIPSDAIIPVEKLTCYLLIFKPQDDKSKFLAQAGFTLDAPENLERAIRILISTESAIFDGNNEYGKFYRVEGPLQGTQTRTINVVTIWIQWHIDQKFRFVTLKPKKEKTL</sequence>
<evidence type="ECO:0000313" key="2">
    <source>
        <dbReference type="EMBL" id="MBE9253299.1"/>
    </source>
</evidence>
<feature type="domain" description="DUF6883" evidence="1">
    <location>
        <begin position="6"/>
        <end position="106"/>
    </location>
</feature>
<organism evidence="2 3">
    <name type="scientific">Synechocystis salina LEGE 00031</name>
    <dbReference type="NCBI Taxonomy" id="1828736"/>
    <lineage>
        <taxon>Bacteria</taxon>
        <taxon>Bacillati</taxon>
        <taxon>Cyanobacteriota</taxon>
        <taxon>Cyanophyceae</taxon>
        <taxon>Synechococcales</taxon>
        <taxon>Merismopediaceae</taxon>
        <taxon>Synechocystis</taxon>
    </lineage>
</organism>
<evidence type="ECO:0000259" key="1">
    <source>
        <dbReference type="Pfam" id="PF21814"/>
    </source>
</evidence>
<dbReference type="Proteomes" id="UP000658720">
    <property type="component" value="Unassembled WGS sequence"/>
</dbReference>